<evidence type="ECO:0000313" key="5">
    <source>
        <dbReference type="Proteomes" id="UP000254925"/>
    </source>
</evidence>
<dbReference type="EMBL" id="QQBB01000005">
    <property type="protein sequence ID" value="RDI58698.1"/>
    <property type="molecule type" value="Genomic_DNA"/>
</dbReference>
<dbReference type="PANTHER" id="PTHR43877:SF1">
    <property type="entry name" value="ACETYLTRANSFERASE"/>
    <property type="match status" value="1"/>
</dbReference>
<dbReference type="Proteomes" id="UP000254925">
    <property type="component" value="Unassembled WGS sequence"/>
</dbReference>
<feature type="domain" description="N-acetyltransferase" evidence="3">
    <location>
        <begin position="5"/>
        <end position="177"/>
    </location>
</feature>
<dbReference type="PROSITE" id="PS51186">
    <property type="entry name" value="GNAT"/>
    <property type="match status" value="1"/>
</dbReference>
<dbReference type="Pfam" id="PF00583">
    <property type="entry name" value="Acetyltransf_1"/>
    <property type="match status" value="1"/>
</dbReference>
<evidence type="ECO:0000256" key="1">
    <source>
        <dbReference type="ARBA" id="ARBA00022679"/>
    </source>
</evidence>
<dbReference type="InterPro" id="IPR016181">
    <property type="entry name" value="Acyl_CoA_acyltransferase"/>
</dbReference>
<proteinExistence type="predicted"/>
<dbReference type="AlphaFoldDB" id="A0A370HJK2"/>
<dbReference type="RefSeq" id="WP_114770706.1">
    <property type="nucleotide sequence ID" value="NZ_QQBB01000005.1"/>
</dbReference>
<dbReference type="PANTHER" id="PTHR43877">
    <property type="entry name" value="AMINOALKYLPHOSPHONATE N-ACETYLTRANSFERASE-RELATED-RELATED"/>
    <property type="match status" value="1"/>
</dbReference>
<gene>
    <name evidence="4" type="ORF">DES45_105221</name>
</gene>
<reference evidence="4 5" key="1">
    <citation type="submission" date="2018-07" db="EMBL/GenBank/DDBJ databases">
        <title>Genomic Encyclopedia of Type Strains, Phase IV (KMG-IV): sequencing the most valuable type-strain genomes for metagenomic binning, comparative biology and taxonomic classification.</title>
        <authorList>
            <person name="Goeker M."/>
        </authorList>
    </citation>
    <scope>NUCLEOTIDE SEQUENCE [LARGE SCALE GENOMIC DNA]</scope>
    <source>
        <strain evidence="4 5">DSM 14364</strain>
    </source>
</reference>
<keyword evidence="1 4" id="KW-0808">Transferase</keyword>
<sequence>MIDHVTIRALSPQEAREQVGALSAVLIDCVEGGASVSFMAPLTRERADAFWSGVADGVAAGERIVIVARDAASGRIVGTVQVVLRQPENQPHRADIAKMLVCREARRRGVGAMLMRAAEDAARDAGKSVLVLDTVTGSDAERLYERVGWERVGVIPNYALWPEGGFCDTTVFYKQIAAA</sequence>
<evidence type="ECO:0000256" key="2">
    <source>
        <dbReference type="ARBA" id="ARBA00023315"/>
    </source>
</evidence>
<evidence type="ECO:0000259" key="3">
    <source>
        <dbReference type="PROSITE" id="PS51186"/>
    </source>
</evidence>
<accession>A0A370HJK2</accession>
<dbReference type="InterPro" id="IPR050832">
    <property type="entry name" value="Bact_Acetyltransf"/>
</dbReference>
<comment type="caution">
    <text evidence="4">The sequence shown here is derived from an EMBL/GenBank/DDBJ whole genome shotgun (WGS) entry which is preliminary data.</text>
</comment>
<protein>
    <submittedName>
        <fullName evidence="4">Acetyltransferase (GNAT) family protein</fullName>
    </submittedName>
</protein>
<dbReference type="CDD" id="cd04301">
    <property type="entry name" value="NAT_SF"/>
    <property type="match status" value="1"/>
</dbReference>
<keyword evidence="2" id="KW-0012">Acyltransferase</keyword>
<dbReference type="SUPFAM" id="SSF55729">
    <property type="entry name" value="Acyl-CoA N-acyltransferases (Nat)"/>
    <property type="match status" value="1"/>
</dbReference>
<evidence type="ECO:0000313" key="4">
    <source>
        <dbReference type="EMBL" id="RDI58698.1"/>
    </source>
</evidence>
<organism evidence="4 5">
    <name type="scientific">Microvirga subterranea</name>
    <dbReference type="NCBI Taxonomy" id="186651"/>
    <lineage>
        <taxon>Bacteria</taxon>
        <taxon>Pseudomonadati</taxon>
        <taxon>Pseudomonadota</taxon>
        <taxon>Alphaproteobacteria</taxon>
        <taxon>Hyphomicrobiales</taxon>
        <taxon>Methylobacteriaceae</taxon>
        <taxon>Microvirga</taxon>
    </lineage>
</organism>
<name>A0A370HJK2_9HYPH</name>
<dbReference type="OrthoDB" id="3389160at2"/>
<dbReference type="Gene3D" id="3.40.630.30">
    <property type="match status" value="1"/>
</dbReference>
<dbReference type="InterPro" id="IPR000182">
    <property type="entry name" value="GNAT_dom"/>
</dbReference>
<dbReference type="GO" id="GO:0016747">
    <property type="term" value="F:acyltransferase activity, transferring groups other than amino-acyl groups"/>
    <property type="evidence" value="ECO:0007669"/>
    <property type="project" value="InterPro"/>
</dbReference>
<keyword evidence="5" id="KW-1185">Reference proteome</keyword>